<proteinExistence type="predicted"/>
<gene>
    <name evidence="2" type="ORF">CEXT_488911</name>
</gene>
<dbReference type="EMBL" id="BPLR01008472">
    <property type="protein sequence ID" value="GIY24978.1"/>
    <property type="molecule type" value="Genomic_DNA"/>
</dbReference>
<evidence type="ECO:0000256" key="1">
    <source>
        <dbReference type="SAM" id="MobiDB-lite"/>
    </source>
</evidence>
<comment type="caution">
    <text evidence="2">The sequence shown here is derived from an EMBL/GenBank/DDBJ whole genome shotgun (WGS) entry which is preliminary data.</text>
</comment>
<sequence length="228" mass="25436">MRLYPFRQTAEIDACLSKRPSQPSNMSIRFDGGVQKTLVPKPVGGRVSITTVLRQRRHRGEITAFCSERSRDVDAPSVRFQYGIRHRLHPPPARQRRSVSRRRYGHIPEEWWNATGANFNGCSATSASQNVVGGSADTTAGFGADHLPHPATGRRTQPSTAWPTHTTRTSNLPSITRDNIRRDSEVCPCERNPLVEAVFLRADGKAINKVIGGSYRKCHPTSFMHSFC</sequence>
<name>A0AAV4RYR4_CAEEX</name>
<evidence type="ECO:0000313" key="2">
    <source>
        <dbReference type="EMBL" id="GIY24978.1"/>
    </source>
</evidence>
<dbReference type="Proteomes" id="UP001054945">
    <property type="component" value="Unassembled WGS sequence"/>
</dbReference>
<accession>A0AAV4RYR4</accession>
<organism evidence="2 3">
    <name type="scientific">Caerostris extrusa</name>
    <name type="common">Bark spider</name>
    <name type="synonym">Caerostris bankana</name>
    <dbReference type="NCBI Taxonomy" id="172846"/>
    <lineage>
        <taxon>Eukaryota</taxon>
        <taxon>Metazoa</taxon>
        <taxon>Ecdysozoa</taxon>
        <taxon>Arthropoda</taxon>
        <taxon>Chelicerata</taxon>
        <taxon>Arachnida</taxon>
        <taxon>Araneae</taxon>
        <taxon>Araneomorphae</taxon>
        <taxon>Entelegynae</taxon>
        <taxon>Araneoidea</taxon>
        <taxon>Araneidae</taxon>
        <taxon>Caerostris</taxon>
    </lineage>
</organism>
<evidence type="ECO:0000313" key="3">
    <source>
        <dbReference type="Proteomes" id="UP001054945"/>
    </source>
</evidence>
<dbReference type="AlphaFoldDB" id="A0AAV4RYR4"/>
<feature type="region of interest" description="Disordered" evidence="1">
    <location>
        <begin position="148"/>
        <end position="174"/>
    </location>
</feature>
<reference evidence="2 3" key="1">
    <citation type="submission" date="2021-06" db="EMBL/GenBank/DDBJ databases">
        <title>Caerostris extrusa draft genome.</title>
        <authorList>
            <person name="Kono N."/>
            <person name="Arakawa K."/>
        </authorList>
    </citation>
    <scope>NUCLEOTIDE SEQUENCE [LARGE SCALE GENOMIC DNA]</scope>
</reference>
<feature type="compositionally biased region" description="Polar residues" evidence="1">
    <location>
        <begin position="154"/>
        <end position="174"/>
    </location>
</feature>
<keyword evidence="3" id="KW-1185">Reference proteome</keyword>
<protein>
    <submittedName>
        <fullName evidence="2">Uncharacterized protein</fullName>
    </submittedName>
</protein>